<dbReference type="Gene3D" id="1.20.1260.10">
    <property type="match status" value="1"/>
</dbReference>
<dbReference type="Proteomes" id="UP000008385">
    <property type="component" value="Chromosome"/>
</dbReference>
<sequence>MDNTISTGMNRTGLDMAPLSKGTMVSFAQQEGQRAPADTEAMAELRKTYALEADRVGSVPVPAKLKGMASTMMDTLKGNKPSVLLDKLGERAAYERTGVRLYEALILKVSAASSGPMVDTAALMRIRDDEESHFHMVAKCIAELGADPTAMTPCADISGVAALGHLQVMTDPRTTVAQALNSILMIELGDNAGWDLLIELANDMGHTEMAQQFTVALETERQHLQTVQGWLRQAVLEEAT</sequence>
<dbReference type="CDD" id="cd00657">
    <property type="entry name" value="Ferritin_like"/>
    <property type="match status" value="1"/>
</dbReference>
<dbReference type="AlphaFoldDB" id="F5Y1N0"/>
<reference evidence="2" key="1">
    <citation type="submission" date="2006-01" db="EMBL/GenBank/DDBJ databases">
        <title>Genome of the cyst-dividing bacterium Ramlibacter tataouinensis.</title>
        <authorList>
            <person name="Barakat M."/>
            <person name="Ortet P."/>
            <person name="De Luca G."/>
            <person name="Jourlin-Castelli C."/>
            <person name="Ansaldi M."/>
            <person name="Py B."/>
            <person name="Fichant G."/>
            <person name="Coutinho P."/>
            <person name="Voulhoux R."/>
            <person name="Bastien O."/>
            <person name="Roy S."/>
            <person name="Marechal E."/>
            <person name="Henrissat B."/>
            <person name="Quentin Y."/>
            <person name="Noirot P."/>
            <person name="Filloux A."/>
            <person name="Mejean V."/>
            <person name="DuBow M."/>
            <person name="Barras F."/>
            <person name="Heulin T."/>
        </authorList>
    </citation>
    <scope>NUCLEOTIDE SEQUENCE [LARGE SCALE GENOMIC DNA]</scope>
    <source>
        <strain evidence="2">ATCC BAA-407 / DSM 14655 / LMG 21543 / TTB310</strain>
    </source>
</reference>
<accession>F5Y1N0</accession>
<proteinExistence type="predicted"/>
<evidence type="ECO:0000313" key="1">
    <source>
        <dbReference type="EMBL" id="AEG92281.1"/>
    </source>
</evidence>
<dbReference type="SUPFAM" id="SSF47240">
    <property type="entry name" value="Ferritin-like"/>
    <property type="match status" value="1"/>
</dbReference>
<dbReference type="STRING" id="365046.Rta_11950"/>
<keyword evidence="2" id="KW-1185">Reference proteome</keyword>
<dbReference type="OrthoDB" id="5291582at2"/>
<name>F5Y1N0_RAMTT</name>
<dbReference type="EMBL" id="CP000245">
    <property type="protein sequence ID" value="AEG92281.1"/>
    <property type="molecule type" value="Genomic_DNA"/>
</dbReference>
<dbReference type="Pfam" id="PF05974">
    <property type="entry name" value="DUF892"/>
    <property type="match status" value="1"/>
</dbReference>
<reference evidence="1 2" key="2">
    <citation type="journal article" date="2011" name="PLoS ONE">
        <title>The Cyst-Dividing Bacterium Ramlibacter tataouinensis TTB310 Genome Reveals a Well-Stocked Toolbox for Adaptation to a Desert Environment.</title>
        <authorList>
            <person name="De Luca G."/>
            <person name="Barakat M."/>
            <person name="Ortet P."/>
            <person name="Fochesato S."/>
            <person name="Jourlin-Castelli C."/>
            <person name="Ansaldi M."/>
            <person name="Py B."/>
            <person name="Fichant G."/>
            <person name="Coutinho P.M."/>
            <person name="Voulhoux R."/>
            <person name="Bastien O."/>
            <person name="Marechal E."/>
            <person name="Henrissat B."/>
            <person name="Quentin Y."/>
            <person name="Noirot P."/>
            <person name="Filloux A."/>
            <person name="Mejean V."/>
            <person name="Dubow M.S."/>
            <person name="Barras F."/>
            <person name="Barbe V."/>
            <person name="Weissenbach J."/>
            <person name="Mihalcescu I."/>
            <person name="Vermeglio A."/>
            <person name="Achouak W."/>
            <person name="Heulin T."/>
        </authorList>
    </citation>
    <scope>NUCLEOTIDE SEQUENCE [LARGE SCALE GENOMIC DNA]</scope>
    <source>
        <strain evidence="2">ATCC BAA-407 / DSM 14655 / LMG 21543 / TTB310</strain>
    </source>
</reference>
<dbReference type="eggNOG" id="COG1633">
    <property type="taxonomic scope" value="Bacteria"/>
</dbReference>
<gene>
    <name evidence="1" type="ordered locus">Rta_11950</name>
</gene>
<dbReference type="KEGG" id="rta:Rta_11950"/>
<organism evidence="1 2">
    <name type="scientific">Ramlibacter tataouinensis (strain ATCC BAA-407 / DSM 14655 / LMG 21543 / TTB310)</name>
    <dbReference type="NCBI Taxonomy" id="365046"/>
    <lineage>
        <taxon>Bacteria</taxon>
        <taxon>Pseudomonadati</taxon>
        <taxon>Pseudomonadota</taxon>
        <taxon>Betaproteobacteria</taxon>
        <taxon>Burkholderiales</taxon>
        <taxon>Comamonadaceae</taxon>
        <taxon>Ramlibacter</taxon>
    </lineage>
</organism>
<dbReference type="HOGENOM" id="CLU_1102280_0_0_4"/>
<dbReference type="PATRIC" id="fig|365046.3.peg.1220"/>
<dbReference type="InterPro" id="IPR010287">
    <property type="entry name" value="DUF892_YciF-like"/>
</dbReference>
<dbReference type="InterPro" id="IPR009078">
    <property type="entry name" value="Ferritin-like_SF"/>
</dbReference>
<evidence type="ECO:0000313" key="2">
    <source>
        <dbReference type="Proteomes" id="UP000008385"/>
    </source>
</evidence>
<protein>
    <submittedName>
        <fullName evidence="1">Uncharacterized protein</fullName>
    </submittedName>
</protein>
<dbReference type="RefSeq" id="WP_013900514.1">
    <property type="nucleotide sequence ID" value="NC_015677.1"/>
</dbReference>
<dbReference type="InterPro" id="IPR012347">
    <property type="entry name" value="Ferritin-like"/>
</dbReference>